<evidence type="ECO:0000313" key="2">
    <source>
        <dbReference type="EMBL" id="KAF2613582.1"/>
    </source>
</evidence>
<feature type="compositionally biased region" description="Low complexity" evidence="1">
    <location>
        <begin position="53"/>
        <end position="66"/>
    </location>
</feature>
<name>A0A8S9M3X5_BRACR</name>
<sequence>MGSLLKYNAFDDFEEVFQTTSKKSSRRLPRSLPDDFQEVFQTTSKKSSRRLPRSLLSGSSSISSGV</sequence>
<feature type="region of interest" description="Disordered" evidence="1">
    <location>
        <begin position="41"/>
        <end position="66"/>
    </location>
</feature>
<protein>
    <submittedName>
        <fullName evidence="2">Uncharacterized protein</fullName>
    </submittedName>
</protein>
<reference evidence="2" key="1">
    <citation type="submission" date="2019-12" db="EMBL/GenBank/DDBJ databases">
        <title>Genome sequencing and annotation of Brassica cretica.</title>
        <authorList>
            <person name="Studholme D.J."/>
            <person name="Sarris P.F."/>
        </authorList>
    </citation>
    <scope>NUCLEOTIDE SEQUENCE</scope>
    <source>
        <strain evidence="2">PFS-102/07</strain>
        <tissue evidence="2">Leaf</tissue>
    </source>
</reference>
<organism evidence="2">
    <name type="scientific">Brassica cretica</name>
    <name type="common">Mustard</name>
    <dbReference type="NCBI Taxonomy" id="69181"/>
    <lineage>
        <taxon>Eukaryota</taxon>
        <taxon>Viridiplantae</taxon>
        <taxon>Streptophyta</taxon>
        <taxon>Embryophyta</taxon>
        <taxon>Tracheophyta</taxon>
        <taxon>Spermatophyta</taxon>
        <taxon>Magnoliopsida</taxon>
        <taxon>eudicotyledons</taxon>
        <taxon>Gunneridae</taxon>
        <taxon>Pentapetalae</taxon>
        <taxon>rosids</taxon>
        <taxon>malvids</taxon>
        <taxon>Brassicales</taxon>
        <taxon>Brassicaceae</taxon>
        <taxon>Brassiceae</taxon>
        <taxon>Brassica</taxon>
    </lineage>
</organism>
<evidence type="ECO:0000256" key="1">
    <source>
        <dbReference type="SAM" id="MobiDB-lite"/>
    </source>
</evidence>
<gene>
    <name evidence="2" type="ORF">F2Q70_00012780</name>
</gene>
<dbReference type="EMBL" id="QGKY02000089">
    <property type="protein sequence ID" value="KAF2613582.1"/>
    <property type="molecule type" value="Genomic_DNA"/>
</dbReference>
<proteinExistence type="predicted"/>
<comment type="caution">
    <text evidence="2">The sequence shown here is derived from an EMBL/GenBank/DDBJ whole genome shotgun (WGS) entry which is preliminary data.</text>
</comment>
<accession>A0A8S9M3X5</accession>
<dbReference type="AlphaFoldDB" id="A0A8S9M3X5"/>